<dbReference type="Pfam" id="PF03796">
    <property type="entry name" value="DnaB_C"/>
    <property type="match status" value="1"/>
</dbReference>
<dbReference type="GO" id="GO:0016887">
    <property type="term" value="F:ATP hydrolysis activity"/>
    <property type="evidence" value="ECO:0007669"/>
    <property type="project" value="RHEA"/>
</dbReference>
<sequence>MSIEAKSQTPTNAEIMGLMPPHSIEAEQSTIGALMLDNSKWDDICEIIDTDAFYCYPHRRIFKAMDELARDNKPLDVVTISELLERDGHLESIGGLAYLAEIARNTPSAINVVAYADIVLEHQRRRQLATMGRELSQRALDGKQPSKALIEATERQLFGLAEERQSRWTGIRGALSSAIETIDRAFNAKDGITGTPTGYKDLDALTGGWQDSDLIVIAGRPSMGKTTFGMNLVENALIATAGRCEMASAPVFVFSLEMPQEQLMLRLMASMGRLDMSKLRSGKLGDGDWEMLTAATNNILGFEDRLFIDDSSGISATSLKSRARRMMRRHGKPVLILIDYLQLLEEPGCENRNNEISAISRILKATAKELNCPVIALAQLNRSLENRPNKRPGLADLRDSGAIEQDADVIGFVYRDEVYNPDAPDNKGLAELIIGKQRNGPTGTAHLAFLGSSTRFEPLEWKHHEGGRV</sequence>
<evidence type="ECO:0000256" key="3">
    <source>
        <dbReference type="ARBA" id="ARBA00022705"/>
    </source>
</evidence>
<evidence type="ECO:0000256" key="10">
    <source>
        <dbReference type="ARBA" id="ARBA00048954"/>
    </source>
</evidence>
<evidence type="ECO:0000313" key="15">
    <source>
        <dbReference type="Proteomes" id="UP000199040"/>
    </source>
</evidence>
<evidence type="ECO:0000313" key="14">
    <source>
        <dbReference type="EMBL" id="SFI19154.1"/>
    </source>
</evidence>
<dbReference type="InterPro" id="IPR027417">
    <property type="entry name" value="P-loop_NTPase"/>
</dbReference>
<comment type="function">
    <text evidence="12">The main replicative DNA helicase, it participates in initiation and elongation during chromosome replication. Travels ahead of the DNA replisome, separating dsDNA into templates for DNA synthesis. A processive ATP-dependent 5'-3' DNA helicase it has DNA-dependent ATPase activity.</text>
</comment>
<evidence type="ECO:0000256" key="2">
    <source>
        <dbReference type="ARBA" id="ARBA00022515"/>
    </source>
</evidence>
<dbReference type="NCBIfam" id="TIGR00665">
    <property type="entry name" value="DnaB"/>
    <property type="match status" value="1"/>
</dbReference>
<dbReference type="GO" id="GO:0043139">
    <property type="term" value="F:5'-3' DNA helicase activity"/>
    <property type="evidence" value="ECO:0007669"/>
    <property type="project" value="UniProtKB-EC"/>
</dbReference>
<dbReference type="AlphaFoldDB" id="A0A1I3G6U9"/>
<evidence type="ECO:0000259" key="13">
    <source>
        <dbReference type="PROSITE" id="PS51199"/>
    </source>
</evidence>
<evidence type="ECO:0000256" key="5">
    <source>
        <dbReference type="ARBA" id="ARBA00022801"/>
    </source>
</evidence>
<dbReference type="PANTHER" id="PTHR30153:SF2">
    <property type="entry name" value="REPLICATIVE DNA HELICASE"/>
    <property type="match status" value="1"/>
</dbReference>
<evidence type="ECO:0000256" key="11">
    <source>
        <dbReference type="NCBIfam" id="TIGR00665"/>
    </source>
</evidence>
<feature type="domain" description="SF4 helicase" evidence="13">
    <location>
        <begin position="188"/>
        <end position="463"/>
    </location>
</feature>
<evidence type="ECO:0000256" key="9">
    <source>
        <dbReference type="ARBA" id="ARBA00023235"/>
    </source>
</evidence>
<dbReference type="GO" id="GO:0003677">
    <property type="term" value="F:DNA binding"/>
    <property type="evidence" value="ECO:0007669"/>
    <property type="project" value="UniProtKB-UniRule"/>
</dbReference>
<dbReference type="InterPro" id="IPR007693">
    <property type="entry name" value="DNA_helicase_DnaB-like_N"/>
</dbReference>
<comment type="similarity">
    <text evidence="1 12">Belongs to the helicase family. DnaB subfamily.</text>
</comment>
<dbReference type="RefSeq" id="WP_092850401.1">
    <property type="nucleotide sequence ID" value="NZ_FOPY01000027.1"/>
</dbReference>
<keyword evidence="8 12" id="KW-0238">DNA-binding</keyword>
<gene>
    <name evidence="14" type="ORF">SAMN04487959_1277</name>
</gene>
<keyword evidence="15" id="KW-1185">Reference proteome</keyword>
<protein>
    <recommendedName>
        <fullName evidence="11 12">Replicative DNA helicase</fullName>
        <ecNumber evidence="11 12">5.6.2.3</ecNumber>
    </recommendedName>
</protein>
<evidence type="ECO:0000256" key="12">
    <source>
        <dbReference type="RuleBase" id="RU362085"/>
    </source>
</evidence>
<keyword evidence="6 12" id="KW-0347">Helicase</keyword>
<dbReference type="GO" id="GO:0006269">
    <property type="term" value="P:DNA replication, synthesis of primer"/>
    <property type="evidence" value="ECO:0007669"/>
    <property type="project" value="UniProtKB-UniRule"/>
</dbReference>
<proteinExistence type="inferred from homology"/>
<evidence type="ECO:0000256" key="6">
    <source>
        <dbReference type="ARBA" id="ARBA00022806"/>
    </source>
</evidence>
<dbReference type="STRING" id="442341.SAMN04487959_1277"/>
<evidence type="ECO:0000256" key="8">
    <source>
        <dbReference type="ARBA" id="ARBA00023125"/>
    </source>
</evidence>
<dbReference type="GO" id="GO:0005524">
    <property type="term" value="F:ATP binding"/>
    <property type="evidence" value="ECO:0007669"/>
    <property type="project" value="UniProtKB-UniRule"/>
</dbReference>
<keyword evidence="3 12" id="KW-0235">DNA replication</keyword>
<evidence type="ECO:0000256" key="7">
    <source>
        <dbReference type="ARBA" id="ARBA00022840"/>
    </source>
</evidence>
<dbReference type="CDD" id="cd00984">
    <property type="entry name" value="DnaB_C"/>
    <property type="match status" value="1"/>
</dbReference>
<dbReference type="InterPro" id="IPR036185">
    <property type="entry name" value="DNA_heli_DnaB-like_N_sf"/>
</dbReference>
<dbReference type="Pfam" id="PF00772">
    <property type="entry name" value="DnaB"/>
    <property type="match status" value="1"/>
</dbReference>
<dbReference type="Proteomes" id="UP000199040">
    <property type="component" value="Unassembled WGS sequence"/>
</dbReference>
<evidence type="ECO:0000256" key="1">
    <source>
        <dbReference type="ARBA" id="ARBA00008428"/>
    </source>
</evidence>
<keyword evidence="4 12" id="KW-0547">Nucleotide-binding</keyword>
<keyword evidence="9" id="KW-0413">Isomerase</keyword>
<dbReference type="Gene3D" id="1.10.860.10">
    <property type="entry name" value="DNAb Helicase, Chain A"/>
    <property type="match status" value="1"/>
</dbReference>
<dbReference type="InterPro" id="IPR007692">
    <property type="entry name" value="DNA_helicase_DnaB"/>
</dbReference>
<dbReference type="GO" id="GO:0005829">
    <property type="term" value="C:cytosol"/>
    <property type="evidence" value="ECO:0007669"/>
    <property type="project" value="TreeGrafter"/>
</dbReference>
<dbReference type="Gene3D" id="3.40.50.300">
    <property type="entry name" value="P-loop containing nucleotide triphosphate hydrolases"/>
    <property type="match status" value="1"/>
</dbReference>
<organism evidence="14 15">
    <name type="scientific">Modicisalibacter xianhensis</name>
    <dbReference type="NCBI Taxonomy" id="442341"/>
    <lineage>
        <taxon>Bacteria</taxon>
        <taxon>Pseudomonadati</taxon>
        <taxon>Pseudomonadota</taxon>
        <taxon>Gammaproteobacteria</taxon>
        <taxon>Oceanospirillales</taxon>
        <taxon>Halomonadaceae</taxon>
        <taxon>Modicisalibacter</taxon>
    </lineage>
</organism>
<name>A0A1I3G6U9_9GAMM</name>
<reference evidence="14 15" key="1">
    <citation type="submission" date="2016-10" db="EMBL/GenBank/DDBJ databases">
        <authorList>
            <person name="de Groot N.N."/>
        </authorList>
    </citation>
    <scope>NUCLEOTIDE SEQUENCE [LARGE SCALE GENOMIC DNA]</scope>
    <source>
        <strain evidence="14 15">CGMCC 1.6848</strain>
    </source>
</reference>
<evidence type="ECO:0000256" key="4">
    <source>
        <dbReference type="ARBA" id="ARBA00022741"/>
    </source>
</evidence>
<keyword evidence="2 12" id="KW-0639">Primosome</keyword>
<dbReference type="InterPro" id="IPR016136">
    <property type="entry name" value="DNA_helicase_N/primase_C"/>
</dbReference>
<dbReference type="SUPFAM" id="SSF52540">
    <property type="entry name" value="P-loop containing nucleoside triphosphate hydrolases"/>
    <property type="match status" value="1"/>
</dbReference>
<accession>A0A1I3G6U9</accession>
<keyword evidence="7 12" id="KW-0067">ATP-binding</keyword>
<dbReference type="EC" id="5.6.2.3" evidence="11 12"/>
<dbReference type="PANTHER" id="PTHR30153">
    <property type="entry name" value="REPLICATIVE DNA HELICASE DNAB"/>
    <property type="match status" value="1"/>
</dbReference>
<dbReference type="PROSITE" id="PS51199">
    <property type="entry name" value="SF4_HELICASE"/>
    <property type="match status" value="1"/>
</dbReference>
<dbReference type="InterPro" id="IPR007694">
    <property type="entry name" value="DNA_helicase_DnaB-like_C"/>
</dbReference>
<comment type="catalytic activity">
    <reaction evidence="10 12">
        <text>ATP + H2O = ADP + phosphate + H(+)</text>
        <dbReference type="Rhea" id="RHEA:13065"/>
        <dbReference type="ChEBI" id="CHEBI:15377"/>
        <dbReference type="ChEBI" id="CHEBI:15378"/>
        <dbReference type="ChEBI" id="CHEBI:30616"/>
        <dbReference type="ChEBI" id="CHEBI:43474"/>
        <dbReference type="ChEBI" id="CHEBI:456216"/>
        <dbReference type="EC" id="5.6.2.3"/>
    </reaction>
</comment>
<dbReference type="GO" id="GO:1990077">
    <property type="term" value="C:primosome complex"/>
    <property type="evidence" value="ECO:0007669"/>
    <property type="project" value="UniProtKB-UniRule"/>
</dbReference>
<keyword evidence="5 12" id="KW-0378">Hydrolase</keyword>
<dbReference type="SUPFAM" id="SSF48024">
    <property type="entry name" value="N-terminal domain of DnaB helicase"/>
    <property type="match status" value="1"/>
</dbReference>
<dbReference type="EMBL" id="FOPY01000027">
    <property type="protein sequence ID" value="SFI19154.1"/>
    <property type="molecule type" value="Genomic_DNA"/>
</dbReference>